<dbReference type="InterPro" id="IPR055568">
    <property type="entry name" value="DUF7144"/>
</dbReference>
<feature type="transmembrane region" description="Helical" evidence="1">
    <location>
        <begin position="63"/>
        <end position="89"/>
    </location>
</feature>
<keyword evidence="4" id="KW-1185">Reference proteome</keyword>
<organism evidence="3 4">
    <name type="scientific">Streptomyces tubbatahanensis</name>
    <dbReference type="NCBI Taxonomy" id="2923272"/>
    <lineage>
        <taxon>Bacteria</taxon>
        <taxon>Bacillati</taxon>
        <taxon>Actinomycetota</taxon>
        <taxon>Actinomycetes</taxon>
        <taxon>Kitasatosporales</taxon>
        <taxon>Streptomycetaceae</taxon>
        <taxon>Streptomyces</taxon>
    </lineage>
</organism>
<evidence type="ECO:0000313" key="3">
    <source>
        <dbReference type="EMBL" id="UNT00479.1"/>
    </source>
</evidence>
<feature type="transmembrane region" description="Helical" evidence="1">
    <location>
        <begin position="23"/>
        <end position="42"/>
    </location>
</feature>
<proteinExistence type="predicted"/>
<gene>
    <name evidence="3" type="ORF">MMF93_31415</name>
</gene>
<feature type="domain" description="DUF7144" evidence="2">
    <location>
        <begin position="29"/>
        <end position="141"/>
    </location>
</feature>
<evidence type="ECO:0000313" key="4">
    <source>
        <dbReference type="Proteomes" id="UP001202244"/>
    </source>
</evidence>
<dbReference type="Pfam" id="PF23636">
    <property type="entry name" value="DUF7144"/>
    <property type="match status" value="1"/>
</dbReference>
<dbReference type="EMBL" id="CP093846">
    <property type="protein sequence ID" value="UNT00479.1"/>
    <property type="molecule type" value="Genomic_DNA"/>
</dbReference>
<feature type="transmembrane region" description="Helical" evidence="1">
    <location>
        <begin position="121"/>
        <end position="138"/>
    </location>
</feature>
<dbReference type="Proteomes" id="UP001202244">
    <property type="component" value="Chromosome"/>
</dbReference>
<keyword evidence="1" id="KW-1133">Transmembrane helix</keyword>
<keyword evidence="1" id="KW-0812">Transmembrane</keyword>
<name>A0ABY3Y1I3_9ACTN</name>
<evidence type="ECO:0000256" key="1">
    <source>
        <dbReference type="SAM" id="Phobius"/>
    </source>
</evidence>
<dbReference type="RefSeq" id="WP_242756551.1">
    <property type="nucleotide sequence ID" value="NZ_CP093846.1"/>
</dbReference>
<accession>A0ABY3Y1I3</accession>
<sequence>MAQPTAPGPAPQGSSGNSPHTRAWAVGGTVFAGVVLVVNGLLDILKGITAVASDQIYTGIDDYVFRFNLTAWGWALLAVGVIALAAGLGLLADALWARIVGVTMASLSLLANFLWLPYQPLWAVVSIGLGAWVIWALTANRSVGSSSL</sequence>
<protein>
    <recommendedName>
        <fullName evidence="2">DUF7144 domain-containing protein</fullName>
    </recommendedName>
</protein>
<keyword evidence="1" id="KW-0472">Membrane</keyword>
<feature type="transmembrane region" description="Helical" evidence="1">
    <location>
        <begin position="95"/>
        <end position="114"/>
    </location>
</feature>
<reference evidence="3 4" key="1">
    <citation type="journal article" date="2023" name="Microbiol. Spectr.">
        <title>Synergy between Genome Mining, Metabolomics, and Bioinformatics Uncovers Antibacterial Chlorinated Carbazole Alkaloids and Their Biosynthetic Gene Cluster from Streptomyces tubbatahanensis sp. nov., a Novel Actinomycete Isolated from Sulu Sea, Philippines.</title>
        <authorList>
            <person name="Tenebro C.P."/>
            <person name="Trono D.J.V.L."/>
            <person name="Balida L.A.P."/>
            <person name="Bayog L.K.A."/>
            <person name="Bruna J.R."/>
            <person name="Sabido E.M."/>
            <person name="Caspe D.P.C."/>
            <person name="de Los Santos E.L.C."/>
            <person name="Saludes J.P."/>
            <person name="Dalisay D.S."/>
        </authorList>
    </citation>
    <scope>NUCLEOTIDE SEQUENCE [LARGE SCALE GENOMIC DNA]</scope>
    <source>
        <strain evidence="3 4">DSD3025</strain>
    </source>
</reference>
<evidence type="ECO:0000259" key="2">
    <source>
        <dbReference type="Pfam" id="PF23636"/>
    </source>
</evidence>